<dbReference type="PANTHER" id="PTHR11877">
    <property type="entry name" value="HYDROXYMETHYLGLUTARYL-COA SYNTHASE"/>
    <property type="match status" value="1"/>
</dbReference>
<protein>
    <submittedName>
        <fullName evidence="5">Type III polyketide synthase</fullName>
    </submittedName>
</protein>
<dbReference type="Pfam" id="PF02797">
    <property type="entry name" value="Chal_sti_synt_C"/>
    <property type="match status" value="1"/>
</dbReference>
<dbReference type="RefSeq" id="WP_345364226.1">
    <property type="nucleotide sequence ID" value="NZ_BAABII010000010.1"/>
</dbReference>
<evidence type="ECO:0000256" key="1">
    <source>
        <dbReference type="ARBA" id="ARBA00005531"/>
    </source>
</evidence>
<dbReference type="EMBL" id="JBGEHV010000075">
    <property type="protein sequence ID" value="MEY8043059.1"/>
    <property type="molecule type" value="Genomic_DNA"/>
</dbReference>
<feature type="domain" description="Chalcone/stilbene synthase C-terminal" evidence="4">
    <location>
        <begin position="216"/>
        <end position="340"/>
    </location>
</feature>
<dbReference type="InterPro" id="IPR012328">
    <property type="entry name" value="Chalcone/stilbene_synt_C"/>
</dbReference>
<organism evidence="5 6">
    <name type="scientific">Saccharopolyspora cebuensis</name>
    <dbReference type="NCBI Taxonomy" id="418759"/>
    <lineage>
        <taxon>Bacteria</taxon>
        <taxon>Bacillati</taxon>
        <taxon>Actinomycetota</taxon>
        <taxon>Actinomycetes</taxon>
        <taxon>Pseudonocardiales</taxon>
        <taxon>Pseudonocardiaceae</taxon>
        <taxon>Saccharopolyspora</taxon>
    </lineage>
</organism>
<evidence type="ECO:0000259" key="3">
    <source>
        <dbReference type="Pfam" id="PF00195"/>
    </source>
</evidence>
<evidence type="ECO:0000256" key="2">
    <source>
        <dbReference type="ARBA" id="ARBA00022679"/>
    </source>
</evidence>
<dbReference type="PIRSF" id="PIRSF000451">
    <property type="entry name" value="PKS_III"/>
    <property type="match status" value="1"/>
</dbReference>
<gene>
    <name evidence="5" type="ORF">AB8O55_26935</name>
</gene>
<evidence type="ECO:0000313" key="5">
    <source>
        <dbReference type="EMBL" id="MEY8043059.1"/>
    </source>
</evidence>
<evidence type="ECO:0000313" key="6">
    <source>
        <dbReference type="Proteomes" id="UP001564626"/>
    </source>
</evidence>
<dbReference type="SUPFAM" id="SSF53901">
    <property type="entry name" value="Thiolase-like"/>
    <property type="match status" value="1"/>
</dbReference>
<keyword evidence="6" id="KW-1185">Reference proteome</keyword>
<evidence type="ECO:0000259" key="4">
    <source>
        <dbReference type="Pfam" id="PF02797"/>
    </source>
</evidence>
<feature type="domain" description="Chalcone/stilbene synthase N-terminal" evidence="3">
    <location>
        <begin position="2"/>
        <end position="192"/>
    </location>
</feature>
<comment type="caution">
    <text evidence="5">The sequence shown here is derived from an EMBL/GenBank/DDBJ whole genome shotgun (WGS) entry which is preliminary data.</text>
</comment>
<proteinExistence type="inferred from homology"/>
<dbReference type="InterPro" id="IPR001099">
    <property type="entry name" value="Chalcone/stilbene_synt_N"/>
</dbReference>
<sequence>MIAGIGTAFPAAVAQDVLWEGFFRDHFGGARVAERIFRAPFLRRRHAAVNPVLEDVSGWSTGRRMRRYAEEAPPLGHRAITAALAESGLDAADIGLLAVVSCTGYSTPGLDVRLAESLALPDRVQRLCIGHMGCYAAVPGLGAVGDFTAARDRPAVLLCEELTSLHLQPPTSDPEQIVPHALFGDAAVALVVRPGGRGLELLDVDARTDTSASAYMTWDITDLGFRMGLSPKVPDVLADHVAEVTADLLGRNGYGPDDVRAWAVHPGGPRILDTVREALGLAPEALDASWSVLAEHGNCSSATLPLVVDELRRGGALDGGGPVVAMAFGPGLTLYAALLRAG</sequence>
<accession>A0ABV4CUF8</accession>
<dbReference type="PANTHER" id="PTHR11877:SF46">
    <property type="entry name" value="TYPE III POLYKETIDE SYNTHASE A"/>
    <property type="match status" value="1"/>
</dbReference>
<dbReference type="InterPro" id="IPR016039">
    <property type="entry name" value="Thiolase-like"/>
</dbReference>
<name>A0ABV4CUF8_9PSEU</name>
<dbReference type="CDD" id="cd00831">
    <property type="entry name" value="CHS_like"/>
    <property type="match status" value="1"/>
</dbReference>
<dbReference type="Proteomes" id="UP001564626">
    <property type="component" value="Unassembled WGS sequence"/>
</dbReference>
<keyword evidence="2" id="KW-0808">Transferase</keyword>
<dbReference type="InterPro" id="IPR011141">
    <property type="entry name" value="Polyketide_synthase_type-III"/>
</dbReference>
<reference evidence="5 6" key="1">
    <citation type="submission" date="2024-08" db="EMBL/GenBank/DDBJ databases">
        <title>Genome mining of Saccharopolyspora cebuensis PGLac3 from Nigerian medicinal plant.</title>
        <authorList>
            <person name="Ezeobiora C.E."/>
            <person name="Igbokwe N.H."/>
            <person name="Amin D.H."/>
            <person name="Mendie U.E."/>
        </authorList>
    </citation>
    <scope>NUCLEOTIDE SEQUENCE [LARGE SCALE GENOMIC DNA]</scope>
    <source>
        <strain evidence="5 6">PGLac3</strain>
    </source>
</reference>
<dbReference type="Gene3D" id="3.40.47.10">
    <property type="match status" value="2"/>
</dbReference>
<dbReference type="Pfam" id="PF00195">
    <property type="entry name" value="Chal_sti_synt_N"/>
    <property type="match status" value="1"/>
</dbReference>
<comment type="similarity">
    <text evidence="1">Belongs to the thiolase-like superfamily. Chalcone/stilbene synthases family.</text>
</comment>